<organism evidence="1 2">
    <name type="scientific">Paramecium pentaurelia</name>
    <dbReference type="NCBI Taxonomy" id="43138"/>
    <lineage>
        <taxon>Eukaryota</taxon>
        <taxon>Sar</taxon>
        <taxon>Alveolata</taxon>
        <taxon>Ciliophora</taxon>
        <taxon>Intramacronucleata</taxon>
        <taxon>Oligohymenophorea</taxon>
        <taxon>Peniculida</taxon>
        <taxon>Parameciidae</taxon>
        <taxon>Paramecium</taxon>
    </lineage>
</organism>
<accession>A0A8S1TX01</accession>
<sequence>MILELCNNQEKLNRENTEIYFLHQLYDHQVQNIENVVYILYKKCNGLEITNRNRQHCIFYVHNWLTLQKQKRIIEIRQSQLLKKLFLQLSCQRIKENCLCSKYQIYICLSLKINIVICFRPHQIFEQKDLIGLSQVENISYSKQFICKIQQEYTYRKILIFYAVYLRGKS</sequence>
<proteinExistence type="predicted"/>
<gene>
    <name evidence="1" type="ORF">PPENT_87.1.T0280292</name>
</gene>
<keyword evidence="2" id="KW-1185">Reference proteome</keyword>
<comment type="caution">
    <text evidence="1">The sequence shown here is derived from an EMBL/GenBank/DDBJ whole genome shotgun (WGS) entry which is preliminary data.</text>
</comment>
<dbReference type="EMBL" id="CAJJDO010000028">
    <property type="protein sequence ID" value="CAD8156373.1"/>
    <property type="molecule type" value="Genomic_DNA"/>
</dbReference>
<evidence type="ECO:0000313" key="2">
    <source>
        <dbReference type="Proteomes" id="UP000689195"/>
    </source>
</evidence>
<evidence type="ECO:0000313" key="1">
    <source>
        <dbReference type="EMBL" id="CAD8156373.1"/>
    </source>
</evidence>
<dbReference type="AlphaFoldDB" id="A0A8S1TX01"/>
<dbReference type="Proteomes" id="UP000689195">
    <property type="component" value="Unassembled WGS sequence"/>
</dbReference>
<reference evidence="1" key="1">
    <citation type="submission" date="2021-01" db="EMBL/GenBank/DDBJ databases">
        <authorList>
            <consortium name="Genoscope - CEA"/>
            <person name="William W."/>
        </authorList>
    </citation>
    <scope>NUCLEOTIDE SEQUENCE</scope>
</reference>
<protein>
    <submittedName>
        <fullName evidence="1">Uncharacterized protein</fullName>
    </submittedName>
</protein>
<name>A0A8S1TX01_9CILI</name>